<proteinExistence type="predicted"/>
<dbReference type="GO" id="GO:0006310">
    <property type="term" value="P:DNA recombination"/>
    <property type="evidence" value="ECO:0007669"/>
    <property type="project" value="InterPro"/>
</dbReference>
<dbReference type="InterPro" id="IPR036614">
    <property type="entry name" value="RusA-like_sf"/>
</dbReference>
<keyword evidence="2" id="KW-1185">Reference proteome</keyword>
<protein>
    <recommendedName>
        <fullName evidence="3">Holliday junction resolvase RusA (Prophage-encoded endonuclease)</fullName>
    </recommendedName>
</protein>
<dbReference type="Gene3D" id="3.30.1330.70">
    <property type="entry name" value="Holliday junction resolvase RusA"/>
    <property type="match status" value="1"/>
</dbReference>
<dbReference type="Proteomes" id="UP000199689">
    <property type="component" value="Unassembled WGS sequence"/>
</dbReference>
<dbReference type="STRING" id="209880.SAMN02910343_00651"/>
<accession>A0A1G5VIH4</accession>
<dbReference type="EMBL" id="FMXA01000007">
    <property type="protein sequence ID" value="SDA45488.1"/>
    <property type="molecule type" value="Genomic_DNA"/>
</dbReference>
<dbReference type="SUPFAM" id="SSF103084">
    <property type="entry name" value="Holliday junction resolvase RusA"/>
    <property type="match status" value="1"/>
</dbReference>
<name>A0A1G5VIH4_9FIRM</name>
<evidence type="ECO:0000313" key="1">
    <source>
        <dbReference type="EMBL" id="SDA45488.1"/>
    </source>
</evidence>
<evidence type="ECO:0000313" key="2">
    <source>
        <dbReference type="Proteomes" id="UP000199689"/>
    </source>
</evidence>
<reference evidence="1 2" key="1">
    <citation type="submission" date="2016-10" db="EMBL/GenBank/DDBJ databases">
        <authorList>
            <person name="de Groot N.N."/>
        </authorList>
    </citation>
    <scope>NUCLEOTIDE SEQUENCE [LARGE SCALE GENOMIC DNA]</scope>
    <source>
        <strain evidence="1 2">DSM 15230</strain>
    </source>
</reference>
<gene>
    <name evidence="1" type="ORF">SAMN02910343_00651</name>
</gene>
<sequence>MKLIYEGKLPSLNELVDKGRTNRYVGARFKKRLTNKLAWIFKAQAKGKRYQEHVNIAIHCYEGSYRRDDDNVLSGACKVILDSLQVAGIIKNDSPRYVHLKPERFQSEDKSYYTVVEIEEADE</sequence>
<organism evidence="1 2">
    <name type="scientific">Allisonella histaminiformans</name>
    <dbReference type="NCBI Taxonomy" id="209880"/>
    <lineage>
        <taxon>Bacteria</taxon>
        <taxon>Bacillati</taxon>
        <taxon>Bacillota</taxon>
        <taxon>Negativicutes</taxon>
        <taxon>Veillonellales</taxon>
        <taxon>Veillonellaceae</taxon>
        <taxon>Allisonella</taxon>
    </lineage>
</organism>
<dbReference type="AlphaFoldDB" id="A0A1G5VIH4"/>
<evidence type="ECO:0008006" key="3">
    <source>
        <dbReference type="Google" id="ProtNLM"/>
    </source>
</evidence>
<dbReference type="GO" id="GO:0000287">
    <property type="term" value="F:magnesium ion binding"/>
    <property type="evidence" value="ECO:0007669"/>
    <property type="project" value="InterPro"/>
</dbReference>
<dbReference type="GO" id="GO:0006281">
    <property type="term" value="P:DNA repair"/>
    <property type="evidence" value="ECO:0007669"/>
    <property type="project" value="InterPro"/>
</dbReference>